<dbReference type="AlphaFoldDB" id="A0A409W3Q8"/>
<keyword evidence="3" id="KW-1185">Reference proteome</keyword>
<protein>
    <submittedName>
        <fullName evidence="2">Uncharacterized protein</fullName>
    </submittedName>
</protein>
<dbReference type="EMBL" id="NHYE01005421">
    <property type="protein sequence ID" value="PPQ73133.1"/>
    <property type="molecule type" value="Genomic_DNA"/>
</dbReference>
<dbReference type="Proteomes" id="UP000284706">
    <property type="component" value="Unassembled WGS sequence"/>
</dbReference>
<organism evidence="2 3">
    <name type="scientific">Gymnopilus dilepis</name>
    <dbReference type="NCBI Taxonomy" id="231916"/>
    <lineage>
        <taxon>Eukaryota</taxon>
        <taxon>Fungi</taxon>
        <taxon>Dikarya</taxon>
        <taxon>Basidiomycota</taxon>
        <taxon>Agaricomycotina</taxon>
        <taxon>Agaricomycetes</taxon>
        <taxon>Agaricomycetidae</taxon>
        <taxon>Agaricales</taxon>
        <taxon>Agaricineae</taxon>
        <taxon>Hymenogastraceae</taxon>
        <taxon>Gymnopilus</taxon>
    </lineage>
</organism>
<name>A0A409W3Q8_9AGAR</name>
<comment type="caution">
    <text evidence="2">The sequence shown here is derived from an EMBL/GenBank/DDBJ whole genome shotgun (WGS) entry which is preliminary data.</text>
</comment>
<dbReference type="InParanoid" id="A0A409W3Q8"/>
<sequence>MEGKEVHDQPPTTPPASPKAWYKSSIVALSNRQTPLESDWRPNVPRSWPTSLLTVVEEDEGAAQASCDALSVGYTRAVEHFVLTPGDEEQIIIQMHHFASPIDYHNILLMLSTSRSNSSNTRIIQSFRSNNLFIRDAFRQRQRVSQPRYMVDRRANRYPVFFQGPLDTRNLVLRPSKLSVYRLDVASERLDSLPMVQISEIADRSAAYRASRVACARSEASCG</sequence>
<evidence type="ECO:0000256" key="1">
    <source>
        <dbReference type="SAM" id="MobiDB-lite"/>
    </source>
</evidence>
<evidence type="ECO:0000313" key="2">
    <source>
        <dbReference type="EMBL" id="PPQ73133.1"/>
    </source>
</evidence>
<feature type="region of interest" description="Disordered" evidence="1">
    <location>
        <begin position="1"/>
        <end position="20"/>
    </location>
</feature>
<proteinExistence type="predicted"/>
<gene>
    <name evidence="2" type="ORF">CVT26_014955</name>
</gene>
<reference evidence="2 3" key="1">
    <citation type="journal article" date="2018" name="Evol. Lett.">
        <title>Horizontal gene cluster transfer increased hallucinogenic mushroom diversity.</title>
        <authorList>
            <person name="Reynolds H.T."/>
            <person name="Vijayakumar V."/>
            <person name="Gluck-Thaler E."/>
            <person name="Korotkin H.B."/>
            <person name="Matheny P.B."/>
            <person name="Slot J.C."/>
        </authorList>
    </citation>
    <scope>NUCLEOTIDE SEQUENCE [LARGE SCALE GENOMIC DNA]</scope>
    <source>
        <strain evidence="2 3">SRW20</strain>
    </source>
</reference>
<evidence type="ECO:0000313" key="3">
    <source>
        <dbReference type="Proteomes" id="UP000284706"/>
    </source>
</evidence>
<accession>A0A409W3Q8</accession>